<protein>
    <submittedName>
        <fullName evidence="1">Uncharacterized protein</fullName>
    </submittedName>
</protein>
<dbReference type="AlphaFoldDB" id="A0A0F9BJN3"/>
<reference evidence="1" key="1">
    <citation type="journal article" date="2015" name="Nature">
        <title>Complex archaea that bridge the gap between prokaryotes and eukaryotes.</title>
        <authorList>
            <person name="Spang A."/>
            <person name="Saw J.H."/>
            <person name="Jorgensen S.L."/>
            <person name="Zaremba-Niedzwiedzka K."/>
            <person name="Martijn J."/>
            <person name="Lind A.E."/>
            <person name="van Eijk R."/>
            <person name="Schleper C."/>
            <person name="Guy L."/>
            <person name="Ettema T.J."/>
        </authorList>
    </citation>
    <scope>NUCLEOTIDE SEQUENCE</scope>
</reference>
<dbReference type="EMBL" id="LAZR01051698">
    <property type="protein sequence ID" value="KKK84606.1"/>
    <property type="molecule type" value="Genomic_DNA"/>
</dbReference>
<accession>A0A0F9BJN3</accession>
<gene>
    <name evidence="1" type="ORF">LCGC14_2781670</name>
</gene>
<comment type="caution">
    <text evidence="1">The sequence shown here is derived from an EMBL/GenBank/DDBJ whole genome shotgun (WGS) entry which is preliminary data.</text>
</comment>
<proteinExistence type="predicted"/>
<sequence>MSWTLSTSGAAIFKAGDGANTTATLSGSIMDKWSDQAEGQIATITRKDWVADYSGVTTNFKPVLDDAVSDIVAMRIIM</sequence>
<evidence type="ECO:0000313" key="1">
    <source>
        <dbReference type="EMBL" id="KKK84606.1"/>
    </source>
</evidence>
<organism evidence="1">
    <name type="scientific">marine sediment metagenome</name>
    <dbReference type="NCBI Taxonomy" id="412755"/>
    <lineage>
        <taxon>unclassified sequences</taxon>
        <taxon>metagenomes</taxon>
        <taxon>ecological metagenomes</taxon>
    </lineage>
</organism>
<name>A0A0F9BJN3_9ZZZZ</name>